<dbReference type="SUPFAM" id="SSF82171">
    <property type="entry name" value="DPP6 N-terminal domain-like"/>
    <property type="match status" value="1"/>
</dbReference>
<dbReference type="Proteomes" id="UP000632766">
    <property type="component" value="Unassembled WGS sequence"/>
</dbReference>
<sequence>MKPEVASYGSWRSPITTDLMTARTIGLGQIALDGEDIYWSELRPSELGRTVVVRQTANHQIQDVIPTPFNVRTRVHEYGGSSFLVVDGTVYFSNFTDQRLYRQDVGSEPQAITPEAAIRYADYVFDRQRQRIICVCEDHTVAEREAVNTVVSIGLEKDSQVQKLVSGNDFYASPRLSPDGSRLAWLTWNHPNMPWDGTQLWVGELKADGSLGNTQQVAGGLDESIFQPEWSPDGKLYFISDRTGWWNIYRWENGDIESLTEMKAEFGLSQWVLSTSTYAFESANRIICTYTQQGSWYLASLDTTTKQLEALATPYTDISSVHAAAGKVVFVGSSPTELRAIAQLNLTNGTLEVLRSASDVTIDAGYLALPQPIEYPTADGKTAYALFYPPKNHDYIAPEGEKPPLIVKSHGGPTAATSSSLSFSIQYWTSRGIAVLDVNYGGSTGYGREYRQRLNGQWGIVDVDDCVSGARYLVEQGKVDGDRLTISGGSAGGYTTLCALTFRNTFKAGASYYGVSDLEALARDTHKFESRYLDGLIGAYPQQRQIYQERSPINFTDRLACPVIFFQGLEDRVVPPNQTEAMVTAMRAKGVPVAYVPFAGEQHGFRQAQNIKRSLEAELYFYSRIFNFELAEPIEPVVIENL</sequence>
<gene>
    <name evidence="2" type="ORF">I8748_00495</name>
</gene>
<proteinExistence type="predicted"/>
<dbReference type="PANTHER" id="PTHR43056">
    <property type="entry name" value="PEPTIDASE S9 PROLYL OLIGOPEPTIDASE"/>
    <property type="match status" value="1"/>
</dbReference>
<dbReference type="GO" id="GO:0008236">
    <property type="term" value="F:serine-type peptidase activity"/>
    <property type="evidence" value="ECO:0007669"/>
    <property type="project" value="InterPro"/>
</dbReference>
<name>A0A8J7HL01_9NOST</name>
<dbReference type="Pfam" id="PF00326">
    <property type="entry name" value="Peptidase_S9"/>
    <property type="match status" value="1"/>
</dbReference>
<dbReference type="InterPro" id="IPR001375">
    <property type="entry name" value="Peptidase_S9_cat"/>
</dbReference>
<evidence type="ECO:0000313" key="3">
    <source>
        <dbReference type="Proteomes" id="UP000632766"/>
    </source>
</evidence>
<dbReference type="AlphaFoldDB" id="A0A8J7HL01"/>
<dbReference type="Pfam" id="PF07676">
    <property type="entry name" value="PD40"/>
    <property type="match status" value="2"/>
</dbReference>
<reference evidence="2 3" key="1">
    <citation type="journal article" date="2021" name="Int. J. Syst. Evol. Microbiol.">
        <title>Amazonocrinis nigriterrae gen. nov., sp. nov., Atlanticothrix silvestris gen. nov., sp. nov. and Dendronalium phyllosphericum gen. nov., sp. nov., nostocacean cyanobacteria from Brazilian environments.</title>
        <authorList>
            <person name="Alvarenga D.O."/>
            <person name="Andreote A.P.D."/>
            <person name="Branco L.H.Z."/>
            <person name="Delbaje E."/>
            <person name="Cruz R.B."/>
            <person name="Varani A.M."/>
            <person name="Fiore M.F."/>
        </authorList>
    </citation>
    <scope>NUCLEOTIDE SEQUENCE [LARGE SCALE GENOMIC DNA]</scope>
    <source>
        <strain evidence="2 3">CENA67</strain>
    </source>
</reference>
<dbReference type="InterPro" id="IPR011659">
    <property type="entry name" value="WD40"/>
</dbReference>
<dbReference type="PANTHER" id="PTHR43056:SF5">
    <property type="entry name" value="PEPTIDASE S9 PROLYL OLIGOPEPTIDASE CATALYTIC DOMAIN-CONTAINING PROTEIN"/>
    <property type="match status" value="1"/>
</dbReference>
<protein>
    <submittedName>
        <fullName evidence="2">S9 family peptidase</fullName>
    </submittedName>
</protein>
<dbReference type="SUPFAM" id="SSF53474">
    <property type="entry name" value="alpha/beta-Hydrolases"/>
    <property type="match status" value="1"/>
</dbReference>
<dbReference type="InterPro" id="IPR050585">
    <property type="entry name" value="Xaa-Pro_dipeptidyl-ppase/CocE"/>
</dbReference>
<keyword evidence="3" id="KW-1185">Reference proteome</keyword>
<comment type="caution">
    <text evidence="2">The sequence shown here is derived from an EMBL/GenBank/DDBJ whole genome shotgun (WGS) entry which is preliminary data.</text>
</comment>
<dbReference type="InterPro" id="IPR011042">
    <property type="entry name" value="6-blade_b-propeller_TolB-like"/>
</dbReference>
<evidence type="ECO:0000259" key="1">
    <source>
        <dbReference type="Pfam" id="PF00326"/>
    </source>
</evidence>
<dbReference type="Gene3D" id="3.40.50.1820">
    <property type="entry name" value="alpha/beta hydrolase"/>
    <property type="match status" value="1"/>
</dbReference>
<organism evidence="2 3">
    <name type="scientific">Amazonocrinis nigriterrae CENA67</name>
    <dbReference type="NCBI Taxonomy" id="2794033"/>
    <lineage>
        <taxon>Bacteria</taxon>
        <taxon>Bacillati</taxon>
        <taxon>Cyanobacteriota</taxon>
        <taxon>Cyanophyceae</taxon>
        <taxon>Nostocales</taxon>
        <taxon>Nostocaceae</taxon>
        <taxon>Amazonocrinis</taxon>
        <taxon>Amazonocrinis nigriterrae</taxon>
    </lineage>
</organism>
<dbReference type="Gene3D" id="2.120.10.30">
    <property type="entry name" value="TolB, C-terminal domain"/>
    <property type="match status" value="1"/>
</dbReference>
<dbReference type="EMBL" id="JAECZC010000001">
    <property type="protein sequence ID" value="MBH8560700.1"/>
    <property type="molecule type" value="Genomic_DNA"/>
</dbReference>
<dbReference type="GO" id="GO:0006508">
    <property type="term" value="P:proteolysis"/>
    <property type="evidence" value="ECO:0007669"/>
    <property type="project" value="InterPro"/>
</dbReference>
<evidence type="ECO:0000313" key="2">
    <source>
        <dbReference type="EMBL" id="MBH8560700.1"/>
    </source>
</evidence>
<dbReference type="InterPro" id="IPR029058">
    <property type="entry name" value="AB_hydrolase_fold"/>
</dbReference>
<accession>A0A8J7HL01</accession>
<feature type="domain" description="Peptidase S9 prolyl oligopeptidase catalytic" evidence="1">
    <location>
        <begin position="420"/>
        <end position="627"/>
    </location>
</feature>